<evidence type="ECO:0000259" key="6">
    <source>
        <dbReference type="PROSITE" id="PS50222"/>
    </source>
</evidence>
<dbReference type="CDD" id="cd00154">
    <property type="entry name" value="Rab"/>
    <property type="match status" value="1"/>
</dbReference>
<dbReference type="PROSITE" id="PS51420">
    <property type="entry name" value="RHO"/>
    <property type="match status" value="1"/>
</dbReference>
<dbReference type="SUPFAM" id="SSF52540">
    <property type="entry name" value="P-loop containing nucleoside triphosphate hydrolases"/>
    <property type="match status" value="1"/>
</dbReference>
<sequence length="1205" mass="137383">MSDLNRRISYDSSNEKTKKLNLDSFFSKYDVDNSGYIDRNELKNVLIEHNLDKSLLNKIMAALADSDTPGLISKSAMKSKFEIFMGDSSESHFSKINRTTSTDLNPRIKYSQLLTNKFGNTTTENLINVSHNNSNITCVNEVNDVYKMLTLISTKYDNNSDEIFIMPELLHSFKNMVNTFFKDIKVLEKDILRYDDLLKREKVNNDQYLRNLESDMEKDIKKIDVESRKDEREKVIKEYSQEFKLTAKRMNDYDNKLTDLQNDYDILQKCYELEKDNNRKYEIENTLLNTKMDVYNSLKVTNFAYTNRKKSYSLTNFDIGAHSEILERSDTQLEKIVHKNNSEIDINSISDRSIEGSIENYKKITNRKYSCTLSKTNSNSNRCSEYHKSFGKSCYPTIVEPDAIFKLIILGDSCVGKTSFVVKLCKNEYLKNVTSTLGVDFYTKTLNVDNKIVSLQIWDTAGQERFRCITSAFYRKADAVICMYDISNVASYHNVRSWIQTINDNVNEPDTSILLLANKTDLRETTNSCLSFEDGHALSQEYEIAFYEVSCLDGTNVVSSIKSLTKLLVSKQNYTIAKSGIELSKSNSKKINSMDVETKALGLPKPENSTKILIYDDTMTEATNTTSFTNAKSSVSSFSSNAESKHFKIKIESSSIPKSNSEMNVKYKCSSMHDDLSSSHSVRNQGAIDLSCGRKRNLSMPNQPKKSKFDFLDSNHIHEKEETKTLSTYIDNFNLNVSKIEACLLVSFSIGGEIRICFQQLLDTVLCQFNMADVAAVCRILNITITNDCPKIYLDLLKKLKILDPDAKNCVLLTLSQAEILSHYIIYLSKGDKFYNVNIPVKYENEYVNVTDDTTINGGNIKVTHECFGTAIGTFNIFLYNSIEDKCITCDTCKLVFSPITFVCHSHCIEMNTCHWGFQSSKWRDYLFIFEDPNMDKGTLNSLFVQLNNQKCKFDKKYSPTPTAHQTDLTSFIKNITKPRPHELDYFVYSKMTSNMRDRINDPPKILNPINVSKERIEKLKGFCPNISLASTRGPVLPDKSTTPPPDSDTEEFDSNSNKILTQSQINFSKLCSSNTFSVKPNTIHSPSNISKIESILKEINGSHASGGVENIESFRPIENRNLMDHPNSKNVVINHFADRRTKLMLPDNSKCSACSLLAFHINTMKRDYDLQKVIITSQSIAISELRTQISVLKKTLKLKYDVNV</sequence>
<dbReference type="Pfam" id="PF02437">
    <property type="entry name" value="Ski_Sno_DHD"/>
    <property type="match status" value="1"/>
</dbReference>
<dbReference type="OrthoDB" id="191686at2759"/>
<dbReference type="AlphaFoldDB" id="A0A177B574"/>
<dbReference type="SMART" id="SM00175">
    <property type="entry name" value="RAB"/>
    <property type="match status" value="1"/>
</dbReference>
<dbReference type="GO" id="GO:0005525">
    <property type="term" value="F:GTP binding"/>
    <property type="evidence" value="ECO:0007669"/>
    <property type="project" value="UniProtKB-KW"/>
</dbReference>
<dbReference type="Pfam" id="PF00071">
    <property type="entry name" value="Ras"/>
    <property type="match status" value="1"/>
</dbReference>
<dbReference type="SUPFAM" id="SSF63763">
    <property type="entry name" value="SAND domain-like"/>
    <property type="match status" value="1"/>
</dbReference>
<dbReference type="InterPro" id="IPR001806">
    <property type="entry name" value="Small_GTPase"/>
</dbReference>
<dbReference type="InterPro" id="IPR003380">
    <property type="entry name" value="SKI/SNO/DAC"/>
</dbReference>
<comment type="caution">
    <text evidence="7">The sequence shown here is derived from an EMBL/GenBank/DDBJ whole genome shotgun (WGS) entry which is preliminary data.</text>
</comment>
<dbReference type="PROSITE" id="PS50222">
    <property type="entry name" value="EF_HAND_2"/>
    <property type="match status" value="1"/>
</dbReference>
<feature type="domain" description="EF-hand" evidence="6">
    <location>
        <begin position="17"/>
        <end position="52"/>
    </location>
</feature>
<dbReference type="InterPro" id="IPR011992">
    <property type="entry name" value="EF-hand-dom_pair"/>
</dbReference>
<dbReference type="SMART" id="SM00174">
    <property type="entry name" value="RHO"/>
    <property type="match status" value="1"/>
</dbReference>
<dbReference type="PROSITE" id="PS51417">
    <property type="entry name" value="ARF"/>
    <property type="match status" value="1"/>
</dbReference>
<evidence type="ECO:0000256" key="4">
    <source>
        <dbReference type="ARBA" id="ARBA00023288"/>
    </source>
</evidence>
<keyword evidence="4" id="KW-0449">Lipoprotein</keyword>
<dbReference type="SMART" id="SM01046">
    <property type="entry name" value="c-SKI_SMAD_bind"/>
    <property type="match status" value="1"/>
</dbReference>
<dbReference type="PROSITE" id="PS00018">
    <property type="entry name" value="EF_HAND_1"/>
    <property type="match status" value="1"/>
</dbReference>
<dbReference type="EMBL" id="LWCA01000283">
    <property type="protein sequence ID" value="OAF69429.1"/>
    <property type="molecule type" value="Genomic_DNA"/>
</dbReference>
<protein>
    <recommendedName>
        <fullName evidence="6">EF-hand domain-containing protein</fullName>
    </recommendedName>
</protein>
<reference evidence="7 8" key="1">
    <citation type="submission" date="2016-04" db="EMBL/GenBank/DDBJ databases">
        <title>The genome of Intoshia linei affirms orthonectids as highly simplified spiralians.</title>
        <authorList>
            <person name="Mikhailov K.V."/>
            <person name="Slusarev G.S."/>
            <person name="Nikitin M.A."/>
            <person name="Logacheva M.D."/>
            <person name="Penin A."/>
            <person name="Aleoshin V."/>
            <person name="Panchin Y.V."/>
        </authorList>
    </citation>
    <scope>NUCLEOTIDE SEQUENCE [LARGE SCALE GENOMIC DNA]</scope>
    <source>
        <strain evidence="7">Intl2013</strain>
        <tissue evidence="7">Whole animal</tissue>
    </source>
</reference>
<proteinExistence type="predicted"/>
<evidence type="ECO:0000256" key="1">
    <source>
        <dbReference type="ARBA" id="ARBA00022741"/>
    </source>
</evidence>
<accession>A0A177B574</accession>
<dbReference type="CDD" id="cd21074">
    <property type="entry name" value="DHD_Ski_Sno_Dac"/>
    <property type="match status" value="1"/>
</dbReference>
<evidence type="ECO:0000313" key="7">
    <source>
        <dbReference type="EMBL" id="OAF69429.1"/>
    </source>
</evidence>
<dbReference type="Gene3D" id="3.10.260.20">
    <property type="entry name" value="Ski"/>
    <property type="match status" value="1"/>
</dbReference>
<dbReference type="PROSITE" id="PS51421">
    <property type="entry name" value="RAS"/>
    <property type="match status" value="1"/>
</dbReference>
<gene>
    <name evidence="7" type="ORF">A3Q56_02829</name>
</gene>
<dbReference type="PROSITE" id="PS51419">
    <property type="entry name" value="RAB"/>
    <property type="match status" value="1"/>
</dbReference>
<dbReference type="GO" id="GO:0046332">
    <property type="term" value="F:SMAD binding"/>
    <property type="evidence" value="ECO:0007669"/>
    <property type="project" value="InterPro"/>
</dbReference>
<dbReference type="PRINTS" id="PR00449">
    <property type="entry name" value="RASTRNSFRMNG"/>
</dbReference>
<dbReference type="SMART" id="SM00176">
    <property type="entry name" value="RAN"/>
    <property type="match status" value="1"/>
</dbReference>
<keyword evidence="8" id="KW-1185">Reference proteome</keyword>
<dbReference type="SUPFAM" id="SSF46955">
    <property type="entry name" value="Putative DNA-binding domain"/>
    <property type="match status" value="1"/>
</dbReference>
<dbReference type="GO" id="GO:0003924">
    <property type="term" value="F:GTPase activity"/>
    <property type="evidence" value="ECO:0007669"/>
    <property type="project" value="InterPro"/>
</dbReference>
<dbReference type="InterPro" id="IPR027417">
    <property type="entry name" value="P-loop_NTPase"/>
</dbReference>
<evidence type="ECO:0000256" key="3">
    <source>
        <dbReference type="ARBA" id="ARBA00023134"/>
    </source>
</evidence>
<dbReference type="InterPro" id="IPR010919">
    <property type="entry name" value="SAND-like_dom_sf"/>
</dbReference>
<dbReference type="Gene3D" id="3.40.50.300">
    <property type="entry name" value="P-loop containing nucleotide triphosphate hydrolases"/>
    <property type="match status" value="1"/>
</dbReference>
<keyword evidence="2" id="KW-0106">Calcium</keyword>
<dbReference type="SMART" id="SM00054">
    <property type="entry name" value="EFh"/>
    <property type="match status" value="1"/>
</dbReference>
<dbReference type="SMART" id="SM00173">
    <property type="entry name" value="RAS"/>
    <property type="match status" value="1"/>
</dbReference>
<dbReference type="Gene3D" id="1.10.238.10">
    <property type="entry name" value="EF-hand"/>
    <property type="match status" value="1"/>
</dbReference>
<dbReference type="InterPro" id="IPR009061">
    <property type="entry name" value="DNA-bd_dom_put_sf"/>
</dbReference>
<evidence type="ECO:0000313" key="8">
    <source>
        <dbReference type="Proteomes" id="UP000078046"/>
    </source>
</evidence>
<evidence type="ECO:0000256" key="2">
    <source>
        <dbReference type="ARBA" id="ARBA00022837"/>
    </source>
</evidence>
<dbReference type="Gene3D" id="3.10.390.10">
    <property type="entry name" value="SAND domain-like"/>
    <property type="match status" value="1"/>
</dbReference>
<name>A0A177B574_9BILA</name>
<dbReference type="InterPro" id="IPR002048">
    <property type="entry name" value="EF_hand_dom"/>
</dbReference>
<dbReference type="InterPro" id="IPR037000">
    <property type="entry name" value="Ski_DNA-bd_sf"/>
</dbReference>
<feature type="region of interest" description="Disordered" evidence="5">
    <location>
        <begin position="1034"/>
        <end position="1057"/>
    </location>
</feature>
<dbReference type="InterPro" id="IPR050227">
    <property type="entry name" value="Rab"/>
</dbReference>
<keyword evidence="3" id="KW-0342">GTP-binding</keyword>
<dbReference type="InterPro" id="IPR018247">
    <property type="entry name" value="EF_Hand_1_Ca_BS"/>
</dbReference>
<dbReference type="NCBIfam" id="TIGR00231">
    <property type="entry name" value="small_GTP"/>
    <property type="match status" value="1"/>
</dbReference>
<dbReference type="PANTHER" id="PTHR47977">
    <property type="entry name" value="RAS-RELATED PROTEIN RAB"/>
    <property type="match status" value="1"/>
</dbReference>
<dbReference type="GO" id="GO:0005509">
    <property type="term" value="F:calcium ion binding"/>
    <property type="evidence" value="ECO:0007669"/>
    <property type="project" value="InterPro"/>
</dbReference>
<dbReference type="Proteomes" id="UP000078046">
    <property type="component" value="Unassembled WGS sequence"/>
</dbReference>
<dbReference type="InterPro" id="IPR014890">
    <property type="entry name" value="c-SKI_SMAD4-bd_dom"/>
</dbReference>
<evidence type="ECO:0000256" key="5">
    <source>
        <dbReference type="SAM" id="MobiDB-lite"/>
    </source>
</evidence>
<dbReference type="Pfam" id="PF08782">
    <property type="entry name" value="c-SKI_SMAD_bind"/>
    <property type="match status" value="1"/>
</dbReference>
<dbReference type="FunFam" id="3.40.50.300:FF:001129">
    <property type="entry name" value="ras-related protein Rab-44 isoform X2"/>
    <property type="match status" value="1"/>
</dbReference>
<organism evidence="7 8">
    <name type="scientific">Intoshia linei</name>
    <dbReference type="NCBI Taxonomy" id="1819745"/>
    <lineage>
        <taxon>Eukaryota</taxon>
        <taxon>Metazoa</taxon>
        <taxon>Spiralia</taxon>
        <taxon>Lophotrochozoa</taxon>
        <taxon>Mesozoa</taxon>
        <taxon>Orthonectida</taxon>
        <taxon>Rhopaluridae</taxon>
        <taxon>Intoshia</taxon>
    </lineage>
</organism>
<dbReference type="SUPFAM" id="SSF47473">
    <property type="entry name" value="EF-hand"/>
    <property type="match status" value="1"/>
</dbReference>
<dbReference type="InterPro" id="IPR005225">
    <property type="entry name" value="Small_GTP-bd"/>
</dbReference>
<dbReference type="Pfam" id="PF13405">
    <property type="entry name" value="EF-hand_6"/>
    <property type="match status" value="1"/>
</dbReference>
<keyword evidence="1" id="KW-0547">Nucleotide-binding</keyword>